<protein>
    <recommendedName>
        <fullName evidence="4">Transmembrane protein</fullName>
    </recommendedName>
</protein>
<evidence type="ECO:0000313" key="3">
    <source>
        <dbReference type="Proteomes" id="UP001162031"/>
    </source>
</evidence>
<evidence type="ECO:0000313" key="2">
    <source>
        <dbReference type="EMBL" id="CAI5720981.1"/>
    </source>
</evidence>
<dbReference type="Proteomes" id="UP001162031">
    <property type="component" value="Unassembled WGS sequence"/>
</dbReference>
<keyword evidence="1" id="KW-0472">Membrane</keyword>
<gene>
    <name evidence="2" type="ORF">HBR001_LOCUS2514</name>
</gene>
<keyword evidence="3" id="KW-1185">Reference proteome</keyword>
<feature type="transmembrane region" description="Helical" evidence="1">
    <location>
        <begin position="124"/>
        <end position="144"/>
    </location>
</feature>
<sequence>MTRYETSLDFRRNVTGEDLRLTGWYNYFPSVNATYCAPTDDACVRCRGLVQSGSWTGQSFTWRDASSNVSTEVMRHFCRGLDGCVCVMACESDNWAANMPAACDDGGSASNNGKQVAPTDVTSYSTMLVFFLVLQVMLLAVFMYRRGLCRRGTQAQPPPPRPEGPYNNVDAIASPSNRLRLSGWSKMQSALIERESKQRACYSQQPQGIASAEMENPAVQIEEGRNQTRLLSSQGSPQDSGTARAVYVGAQDDPRQQHSSRVSDAQQIVGIGGATAAGSVERIADTSVTRIERAS</sequence>
<accession>A0AAV0TK63</accession>
<dbReference type="AlphaFoldDB" id="A0AAV0TK63"/>
<keyword evidence="1" id="KW-1133">Transmembrane helix</keyword>
<name>A0AAV0TK63_HYABA</name>
<dbReference type="EMBL" id="CANTFL010000332">
    <property type="protein sequence ID" value="CAI5720981.1"/>
    <property type="molecule type" value="Genomic_DNA"/>
</dbReference>
<evidence type="ECO:0000256" key="1">
    <source>
        <dbReference type="SAM" id="Phobius"/>
    </source>
</evidence>
<evidence type="ECO:0008006" key="4">
    <source>
        <dbReference type="Google" id="ProtNLM"/>
    </source>
</evidence>
<organism evidence="2 3">
    <name type="scientific">Hyaloperonospora brassicae</name>
    <name type="common">Brassica downy mildew</name>
    <name type="synonym">Peronospora brassicae</name>
    <dbReference type="NCBI Taxonomy" id="162125"/>
    <lineage>
        <taxon>Eukaryota</taxon>
        <taxon>Sar</taxon>
        <taxon>Stramenopiles</taxon>
        <taxon>Oomycota</taxon>
        <taxon>Peronosporomycetes</taxon>
        <taxon>Peronosporales</taxon>
        <taxon>Peronosporaceae</taxon>
        <taxon>Hyaloperonospora</taxon>
    </lineage>
</organism>
<keyword evidence="1" id="KW-0812">Transmembrane</keyword>
<proteinExistence type="predicted"/>
<reference evidence="2" key="1">
    <citation type="submission" date="2022-12" db="EMBL/GenBank/DDBJ databases">
        <authorList>
            <person name="Webb A."/>
        </authorList>
    </citation>
    <scope>NUCLEOTIDE SEQUENCE</scope>
    <source>
        <strain evidence="2">Hp1</strain>
    </source>
</reference>
<comment type="caution">
    <text evidence="2">The sequence shown here is derived from an EMBL/GenBank/DDBJ whole genome shotgun (WGS) entry which is preliminary data.</text>
</comment>